<comment type="similarity">
    <text evidence="1 6">Belongs to the aldehyde dehydrogenase family.</text>
</comment>
<organism evidence="8 9">
    <name type="scientific">Amycolatopsis halotolerans</name>
    <dbReference type="NCBI Taxonomy" id="330083"/>
    <lineage>
        <taxon>Bacteria</taxon>
        <taxon>Bacillati</taxon>
        <taxon>Actinomycetota</taxon>
        <taxon>Actinomycetes</taxon>
        <taxon>Pseudonocardiales</taxon>
        <taxon>Pseudonocardiaceae</taxon>
        <taxon>Amycolatopsis</taxon>
    </lineage>
</organism>
<keyword evidence="9" id="KW-1185">Reference proteome</keyword>
<evidence type="ECO:0000256" key="6">
    <source>
        <dbReference type="RuleBase" id="RU003345"/>
    </source>
</evidence>
<dbReference type="PANTHER" id="PTHR42804">
    <property type="entry name" value="ALDEHYDE DEHYDROGENASE"/>
    <property type="match status" value="1"/>
</dbReference>
<protein>
    <recommendedName>
        <fullName evidence="3">aldehyde dehydrogenase (NAD(+))</fullName>
        <ecNumber evidence="3">1.2.1.3</ecNumber>
    </recommendedName>
</protein>
<accession>A0ABV7QVZ5</accession>
<comment type="caution">
    <text evidence="8">The sequence shown here is derived from an EMBL/GenBank/DDBJ whole genome shotgun (WGS) entry which is preliminary data.</text>
</comment>
<evidence type="ECO:0000256" key="3">
    <source>
        <dbReference type="ARBA" id="ARBA00024226"/>
    </source>
</evidence>
<gene>
    <name evidence="8" type="ORF">ACFORO_44510</name>
</gene>
<dbReference type="EMBL" id="JBHRWI010000076">
    <property type="protein sequence ID" value="MFC3517287.1"/>
    <property type="molecule type" value="Genomic_DNA"/>
</dbReference>
<feature type="domain" description="Aldehyde dehydrogenase" evidence="7">
    <location>
        <begin position="19"/>
        <end position="479"/>
    </location>
</feature>
<dbReference type="Pfam" id="PF00171">
    <property type="entry name" value="Aldedh"/>
    <property type="match status" value="1"/>
</dbReference>
<dbReference type="SUPFAM" id="SSF53720">
    <property type="entry name" value="ALDH-like"/>
    <property type="match status" value="1"/>
</dbReference>
<keyword evidence="2 6" id="KW-0560">Oxidoreductase</keyword>
<dbReference type="InterPro" id="IPR016161">
    <property type="entry name" value="Ald_DH/histidinol_DH"/>
</dbReference>
<dbReference type="Proteomes" id="UP001595764">
    <property type="component" value="Unassembled WGS sequence"/>
</dbReference>
<evidence type="ECO:0000256" key="2">
    <source>
        <dbReference type="ARBA" id="ARBA00023002"/>
    </source>
</evidence>
<evidence type="ECO:0000313" key="8">
    <source>
        <dbReference type="EMBL" id="MFC3517287.1"/>
    </source>
</evidence>
<dbReference type="PROSITE" id="PS00687">
    <property type="entry name" value="ALDEHYDE_DEHYDR_GLU"/>
    <property type="match status" value="1"/>
</dbReference>
<dbReference type="Gene3D" id="3.40.309.10">
    <property type="entry name" value="Aldehyde Dehydrogenase, Chain A, domain 2"/>
    <property type="match status" value="1"/>
</dbReference>
<comment type="catalytic activity">
    <reaction evidence="4">
        <text>an aldehyde + NAD(+) + H2O = a carboxylate + NADH + 2 H(+)</text>
        <dbReference type="Rhea" id="RHEA:16185"/>
        <dbReference type="ChEBI" id="CHEBI:15377"/>
        <dbReference type="ChEBI" id="CHEBI:15378"/>
        <dbReference type="ChEBI" id="CHEBI:17478"/>
        <dbReference type="ChEBI" id="CHEBI:29067"/>
        <dbReference type="ChEBI" id="CHEBI:57540"/>
        <dbReference type="ChEBI" id="CHEBI:57945"/>
        <dbReference type="EC" id="1.2.1.3"/>
    </reaction>
</comment>
<reference evidence="9" key="1">
    <citation type="journal article" date="2019" name="Int. J. Syst. Evol. Microbiol.">
        <title>The Global Catalogue of Microorganisms (GCM) 10K type strain sequencing project: providing services to taxonomists for standard genome sequencing and annotation.</title>
        <authorList>
            <consortium name="The Broad Institute Genomics Platform"/>
            <consortium name="The Broad Institute Genome Sequencing Center for Infectious Disease"/>
            <person name="Wu L."/>
            <person name="Ma J."/>
        </authorList>
    </citation>
    <scope>NUCLEOTIDE SEQUENCE [LARGE SCALE GENOMIC DNA]</scope>
    <source>
        <strain evidence="9">CGMCC 4.7682</strain>
    </source>
</reference>
<dbReference type="InterPro" id="IPR016162">
    <property type="entry name" value="Ald_DH_N"/>
</dbReference>
<dbReference type="RefSeq" id="WP_377872504.1">
    <property type="nucleotide sequence ID" value="NZ_JBHMAY010000038.1"/>
</dbReference>
<evidence type="ECO:0000256" key="5">
    <source>
        <dbReference type="PROSITE-ProRule" id="PRU10007"/>
    </source>
</evidence>
<evidence type="ECO:0000256" key="1">
    <source>
        <dbReference type="ARBA" id="ARBA00009986"/>
    </source>
</evidence>
<sequence>MPDNLWQGRYDSLFIGGDWVAPSTDEKLNVISPYTEEIIATVPMGVEADVDRAVAAAREAFDKGPWPRMSLAERSEVMRRLSAEMQANERVMAELVSAEMGTAIQHSVPIQAQRARLIVDQMIELAQSYPFEEIREAPSGRALVHRRPTGVLGAIVPWNAPHLITIMKLAPALLAGCTVVVKSAPDAPLNQYLFAEMAQKAGLPAGVLNIVSGDRPASEHLVSHPGVDTISFTGSTGVGKSIAAVCAGLLRPVTLELGGKSAAVLLDDIDVESTVDTVMHAALRSNGEVCTAKTRIILPRTISGQFVDALVARIRALKIGDPLDPTVYFGPLVSSLHRNRVEGMIATAVREGAVPVVGGGRPKGLDKGWFVEPTVFTGVSPSMNIAQEEVFGPVISVLEYDTEEEALAIANDSRYGLSGAVHSADPMRATRFAARMETGMTEVNGLPAGLAAPFGGVKDSGLGYELGPEGFDEFVEINSIGIPADLDWPIR</sequence>
<feature type="active site" evidence="5">
    <location>
        <position position="256"/>
    </location>
</feature>
<dbReference type="EC" id="1.2.1.3" evidence="3"/>
<dbReference type="PANTHER" id="PTHR42804:SF1">
    <property type="entry name" value="ALDEHYDE DEHYDROGENASE-RELATED"/>
    <property type="match status" value="1"/>
</dbReference>
<dbReference type="PROSITE" id="PS00070">
    <property type="entry name" value="ALDEHYDE_DEHYDR_CYS"/>
    <property type="match status" value="1"/>
</dbReference>
<evidence type="ECO:0000256" key="4">
    <source>
        <dbReference type="ARBA" id="ARBA00049194"/>
    </source>
</evidence>
<dbReference type="InterPro" id="IPR029510">
    <property type="entry name" value="Ald_DH_CS_GLU"/>
</dbReference>
<name>A0ABV7QVZ5_9PSEU</name>
<evidence type="ECO:0000259" key="7">
    <source>
        <dbReference type="Pfam" id="PF00171"/>
    </source>
</evidence>
<dbReference type="Gene3D" id="3.40.605.10">
    <property type="entry name" value="Aldehyde Dehydrogenase, Chain A, domain 1"/>
    <property type="match status" value="1"/>
</dbReference>
<dbReference type="InterPro" id="IPR016160">
    <property type="entry name" value="Ald_DH_CS_CYS"/>
</dbReference>
<evidence type="ECO:0000313" key="9">
    <source>
        <dbReference type="Proteomes" id="UP001595764"/>
    </source>
</evidence>
<dbReference type="CDD" id="cd07139">
    <property type="entry name" value="ALDH_AldA-Rv0768"/>
    <property type="match status" value="1"/>
</dbReference>
<dbReference type="InterPro" id="IPR015590">
    <property type="entry name" value="Aldehyde_DH_dom"/>
</dbReference>
<dbReference type="InterPro" id="IPR016163">
    <property type="entry name" value="Ald_DH_C"/>
</dbReference>
<proteinExistence type="inferred from homology"/>